<dbReference type="EMBL" id="SODV01000002">
    <property type="protein sequence ID" value="TDW96171.1"/>
    <property type="molecule type" value="Genomic_DNA"/>
</dbReference>
<organism evidence="1 2">
    <name type="scientific">Dinghuibacter silviterrae</name>
    <dbReference type="NCBI Taxonomy" id="1539049"/>
    <lineage>
        <taxon>Bacteria</taxon>
        <taxon>Pseudomonadati</taxon>
        <taxon>Bacteroidota</taxon>
        <taxon>Chitinophagia</taxon>
        <taxon>Chitinophagales</taxon>
        <taxon>Chitinophagaceae</taxon>
        <taxon>Dinghuibacter</taxon>
    </lineage>
</organism>
<dbReference type="AlphaFoldDB" id="A0A4R8DF24"/>
<dbReference type="GO" id="GO:0016788">
    <property type="term" value="F:hydrolase activity, acting on ester bonds"/>
    <property type="evidence" value="ECO:0007669"/>
    <property type="project" value="UniProtKB-ARBA"/>
</dbReference>
<dbReference type="InterPro" id="IPR036514">
    <property type="entry name" value="SGNH_hydro_sf"/>
</dbReference>
<dbReference type="RefSeq" id="WP_133996202.1">
    <property type="nucleotide sequence ID" value="NZ_SODV01000002.1"/>
</dbReference>
<evidence type="ECO:0000313" key="1">
    <source>
        <dbReference type="EMBL" id="TDW96171.1"/>
    </source>
</evidence>
<dbReference type="SUPFAM" id="SSF52266">
    <property type="entry name" value="SGNH hydrolase"/>
    <property type="match status" value="1"/>
</dbReference>
<sequence>MQKVLAYVGIFLGLGLLVLSTSRPAMQWLSDKRYAMNGFWGVHHAPAGGDLVTMAYLDNQPRFCEPFGYTFTKPPDTGAKNVDLYVYGDSYVMYVPDSAFGPIRRYHFGRRDYTDLDDTLDRHQRNILIIENSERFMRLVYRNLAIFDHVRAAYAGIDVRLFNPVINQNLEFNLFSYTGLAPLRTFKADLTYTLFHRASGDVTLSDNGRYLFLTRTVLAQDDLSSYAPVPTPELTLLEANMDSTYRHYKRAGFDEVYFSIIPNPVTILQPRDYNGLIPALHQYAAAHGIPVIDVYTPFTKAKDPARLYRIGDTHWNNKGLQVWLATVNHLLETQAAYPSK</sequence>
<gene>
    <name evidence="1" type="ORF">EDB95_3994</name>
</gene>
<comment type="caution">
    <text evidence="1">The sequence shown here is derived from an EMBL/GenBank/DDBJ whole genome shotgun (WGS) entry which is preliminary data.</text>
</comment>
<dbReference type="Gene3D" id="3.40.50.1110">
    <property type="entry name" value="SGNH hydrolase"/>
    <property type="match status" value="1"/>
</dbReference>
<accession>A0A4R8DF24</accession>
<dbReference type="Proteomes" id="UP000294498">
    <property type="component" value="Unassembled WGS sequence"/>
</dbReference>
<reference evidence="1 2" key="1">
    <citation type="submission" date="2019-03" db="EMBL/GenBank/DDBJ databases">
        <title>Genomic Encyclopedia of Type Strains, Phase IV (KMG-IV): sequencing the most valuable type-strain genomes for metagenomic binning, comparative biology and taxonomic classification.</title>
        <authorList>
            <person name="Goeker M."/>
        </authorList>
    </citation>
    <scope>NUCLEOTIDE SEQUENCE [LARGE SCALE GENOMIC DNA]</scope>
    <source>
        <strain evidence="1 2">DSM 100059</strain>
    </source>
</reference>
<proteinExistence type="predicted"/>
<evidence type="ECO:0000313" key="2">
    <source>
        <dbReference type="Proteomes" id="UP000294498"/>
    </source>
</evidence>
<name>A0A4R8DF24_9BACT</name>
<dbReference type="OrthoDB" id="961233at2"/>
<protein>
    <submittedName>
        <fullName evidence="1">Uncharacterized protein</fullName>
    </submittedName>
</protein>
<keyword evidence="2" id="KW-1185">Reference proteome</keyword>